<dbReference type="RefSeq" id="WP_344420642.1">
    <property type="nucleotide sequence ID" value="NZ_BAAANN010000015.1"/>
</dbReference>
<name>A0ABP5CIB4_9PSEU</name>
<evidence type="ECO:0000313" key="2">
    <source>
        <dbReference type="Proteomes" id="UP001501116"/>
    </source>
</evidence>
<sequence length="179" mass="19605">MTTDAATTENIVDERTDLLAVLAKQRHFLRFTARDLTDEQAGLRTTKSELCLGGLIKHVTSVERGWASFIVEGPSAMPDFSAMTEDDFAARANEFRMLPGETLDGVLANYAEVAARTDEIISGLPDLNVSHPLPKAPWFEADARWSARRVLTHIIAETAQHSGHADIIRESLDGAKSMG</sequence>
<protein>
    <submittedName>
        <fullName evidence="1">DinB family protein</fullName>
    </submittedName>
</protein>
<comment type="caution">
    <text evidence="1">The sequence shown here is derived from an EMBL/GenBank/DDBJ whole genome shotgun (WGS) entry which is preliminary data.</text>
</comment>
<evidence type="ECO:0000313" key="1">
    <source>
        <dbReference type="EMBL" id="GAA1964307.1"/>
    </source>
</evidence>
<reference evidence="2" key="1">
    <citation type="journal article" date="2019" name="Int. J. Syst. Evol. Microbiol.">
        <title>The Global Catalogue of Microorganisms (GCM) 10K type strain sequencing project: providing services to taxonomists for standard genome sequencing and annotation.</title>
        <authorList>
            <consortium name="The Broad Institute Genomics Platform"/>
            <consortium name="The Broad Institute Genome Sequencing Center for Infectious Disease"/>
            <person name="Wu L."/>
            <person name="Ma J."/>
        </authorList>
    </citation>
    <scope>NUCLEOTIDE SEQUENCE [LARGE SCALE GENOMIC DNA]</scope>
    <source>
        <strain evidence="2">JCM 14545</strain>
    </source>
</reference>
<dbReference type="Gene3D" id="1.20.120.450">
    <property type="entry name" value="dinb family like domain"/>
    <property type="match status" value="1"/>
</dbReference>
<dbReference type="Proteomes" id="UP001501116">
    <property type="component" value="Unassembled WGS sequence"/>
</dbReference>
<keyword evidence="2" id="KW-1185">Reference proteome</keyword>
<organism evidence="1 2">
    <name type="scientific">Amycolatopsis minnesotensis</name>
    <dbReference type="NCBI Taxonomy" id="337894"/>
    <lineage>
        <taxon>Bacteria</taxon>
        <taxon>Bacillati</taxon>
        <taxon>Actinomycetota</taxon>
        <taxon>Actinomycetes</taxon>
        <taxon>Pseudonocardiales</taxon>
        <taxon>Pseudonocardiaceae</taxon>
        <taxon>Amycolatopsis</taxon>
    </lineage>
</organism>
<dbReference type="Pfam" id="PF04978">
    <property type="entry name" value="MST"/>
    <property type="match status" value="1"/>
</dbReference>
<proteinExistence type="predicted"/>
<accession>A0ABP5CIB4</accession>
<gene>
    <name evidence="1" type="ORF">GCM10009754_40100</name>
</gene>
<dbReference type="SUPFAM" id="SSF109854">
    <property type="entry name" value="DinB/YfiT-like putative metalloenzymes"/>
    <property type="match status" value="1"/>
</dbReference>
<dbReference type="EMBL" id="BAAANN010000015">
    <property type="protein sequence ID" value="GAA1964307.1"/>
    <property type="molecule type" value="Genomic_DNA"/>
</dbReference>
<dbReference type="InterPro" id="IPR007061">
    <property type="entry name" value="MST-like"/>
</dbReference>
<dbReference type="InterPro" id="IPR034660">
    <property type="entry name" value="DinB/YfiT-like"/>
</dbReference>